<accession>A0A0W0FCH7</accession>
<comment type="similarity">
    <text evidence="2">Belongs to the PIGH family.</text>
</comment>
<proteinExistence type="inferred from homology"/>
<dbReference type="InterPro" id="IPR019328">
    <property type="entry name" value="PIGH-H_dom"/>
</dbReference>
<evidence type="ECO:0000256" key="3">
    <source>
        <dbReference type="SAM" id="Phobius"/>
    </source>
</evidence>
<dbReference type="UniPathway" id="UPA00196"/>
<evidence type="ECO:0000256" key="1">
    <source>
        <dbReference type="ARBA" id="ARBA00004687"/>
    </source>
</evidence>
<dbReference type="Proteomes" id="UP000054988">
    <property type="component" value="Unassembled WGS sequence"/>
</dbReference>
<reference evidence="5 6" key="1">
    <citation type="submission" date="2015-12" db="EMBL/GenBank/DDBJ databases">
        <title>Draft genome sequence of Moniliophthora roreri, the causal agent of frosty pod rot of cacao.</title>
        <authorList>
            <person name="Aime M.C."/>
            <person name="Diaz-Valderrama J.R."/>
            <person name="Kijpornyongpan T."/>
            <person name="Phillips-Mora W."/>
        </authorList>
    </citation>
    <scope>NUCLEOTIDE SEQUENCE [LARGE SCALE GENOMIC DNA]</scope>
    <source>
        <strain evidence="5 6">MCA 2952</strain>
    </source>
</reference>
<dbReference type="Pfam" id="PF10181">
    <property type="entry name" value="PIG-H"/>
    <property type="match status" value="1"/>
</dbReference>
<dbReference type="GO" id="GO:0000506">
    <property type="term" value="C:glycosylphosphatidylinositol-N-acetylglucosaminyltransferase (GPI-GnT) complex"/>
    <property type="evidence" value="ECO:0007669"/>
    <property type="project" value="InterPro"/>
</dbReference>
<dbReference type="eggNOG" id="KOG4551">
    <property type="taxonomic scope" value="Eukaryota"/>
</dbReference>
<comment type="caution">
    <text evidence="5">The sequence shown here is derived from an EMBL/GenBank/DDBJ whole genome shotgun (WGS) entry which is preliminary data.</text>
</comment>
<sequence>MQRLHPLPRTSPEFSVFRSQTFTELRVENWHLARDGSGKVVYGSSHLSWRDSVLSLVISWIWLEASLWARVIVTFIVALLLWFKCTQILYESVLVLPRHGIQLETHRGFPPWTLTISRRFIPRAALRDVVINEGIMRWNIRYYLVAITQTTLDDADLNVLFPNLLPRFPVLREAYREIHALLLRPAEALDA</sequence>
<organism evidence="5 6">
    <name type="scientific">Moniliophthora roreri</name>
    <name type="common">Frosty pod rot fungus</name>
    <name type="synonym">Monilia roreri</name>
    <dbReference type="NCBI Taxonomy" id="221103"/>
    <lineage>
        <taxon>Eukaryota</taxon>
        <taxon>Fungi</taxon>
        <taxon>Dikarya</taxon>
        <taxon>Basidiomycota</taxon>
        <taxon>Agaricomycotina</taxon>
        <taxon>Agaricomycetes</taxon>
        <taxon>Agaricomycetidae</taxon>
        <taxon>Agaricales</taxon>
        <taxon>Marasmiineae</taxon>
        <taxon>Marasmiaceae</taxon>
        <taxon>Moniliophthora</taxon>
    </lineage>
</organism>
<keyword evidence="3" id="KW-1133">Transmembrane helix</keyword>
<dbReference type="EMBL" id="LATX01002123">
    <property type="protein sequence ID" value="KTB34029.1"/>
    <property type="molecule type" value="Genomic_DNA"/>
</dbReference>
<dbReference type="PANTHER" id="PTHR15231">
    <property type="entry name" value="PHOSPHATIDYLINOSITOL N-ACETYLGLUCOSAMINYLTRANSFERASE SUBUNIT H"/>
    <property type="match status" value="1"/>
</dbReference>
<feature type="transmembrane region" description="Helical" evidence="3">
    <location>
        <begin position="57"/>
        <end position="83"/>
    </location>
</feature>
<comment type="pathway">
    <text evidence="1">Glycolipid biosynthesis; glycosylphosphatidylinositol-anchor biosynthesis.</text>
</comment>
<evidence type="ECO:0000313" key="5">
    <source>
        <dbReference type="EMBL" id="KTB34029.1"/>
    </source>
</evidence>
<protein>
    <recommendedName>
        <fullName evidence="4">Phosphatidylinositol N-acetylglucosaminyltransferase subunit H conserved domain-containing protein</fullName>
    </recommendedName>
</protein>
<dbReference type="GO" id="GO:0006506">
    <property type="term" value="P:GPI anchor biosynthetic process"/>
    <property type="evidence" value="ECO:0007669"/>
    <property type="project" value="UniProtKB-UniPathway"/>
</dbReference>
<evidence type="ECO:0000259" key="4">
    <source>
        <dbReference type="Pfam" id="PF10181"/>
    </source>
</evidence>
<keyword evidence="3" id="KW-0812">Transmembrane</keyword>
<dbReference type="InterPro" id="IPR044215">
    <property type="entry name" value="PIG-H"/>
</dbReference>
<gene>
    <name evidence="5" type="ORF">WG66_13455</name>
</gene>
<name>A0A0W0FCH7_MONRR</name>
<dbReference type="AlphaFoldDB" id="A0A0W0FCH7"/>
<dbReference type="PANTHER" id="PTHR15231:SF1">
    <property type="entry name" value="PHOSPHATIDYLINOSITOL N-ACETYLGLUCOSAMINYLTRANSFERASE SUBUNIT H"/>
    <property type="match status" value="1"/>
</dbReference>
<evidence type="ECO:0000313" key="6">
    <source>
        <dbReference type="Proteomes" id="UP000054988"/>
    </source>
</evidence>
<feature type="domain" description="Phosphatidylinositol N-acetylglucosaminyltransferase subunit H conserved" evidence="4">
    <location>
        <begin position="92"/>
        <end position="162"/>
    </location>
</feature>
<keyword evidence="3" id="KW-0472">Membrane</keyword>
<evidence type="ECO:0000256" key="2">
    <source>
        <dbReference type="ARBA" id="ARBA00009610"/>
    </source>
</evidence>